<organism evidence="6 7">
    <name type="scientific">Actinoallomurus iriomotensis</name>
    <dbReference type="NCBI Taxonomy" id="478107"/>
    <lineage>
        <taxon>Bacteria</taxon>
        <taxon>Bacillati</taxon>
        <taxon>Actinomycetota</taxon>
        <taxon>Actinomycetes</taxon>
        <taxon>Streptosporangiales</taxon>
        <taxon>Thermomonosporaceae</taxon>
        <taxon>Actinoallomurus</taxon>
    </lineage>
</organism>
<comment type="similarity">
    <text evidence="1">Belongs to the glycosyl hydrolase 3 family.</text>
</comment>
<dbReference type="InterPro" id="IPR036962">
    <property type="entry name" value="Glyco_hydro_3_N_sf"/>
</dbReference>
<comment type="caution">
    <text evidence="6">The sequence shown here is derived from an EMBL/GenBank/DDBJ whole genome shotgun (WGS) entry which is preliminary data.</text>
</comment>
<dbReference type="InterPro" id="IPR006311">
    <property type="entry name" value="TAT_signal"/>
</dbReference>
<dbReference type="Gene3D" id="3.20.20.300">
    <property type="entry name" value="Glycoside hydrolase, family 3, N-terminal domain"/>
    <property type="match status" value="1"/>
</dbReference>
<keyword evidence="3" id="KW-0326">Glycosidase</keyword>
<dbReference type="InterPro" id="IPR050226">
    <property type="entry name" value="NagZ_Beta-hexosaminidase"/>
</dbReference>
<dbReference type="InterPro" id="IPR001764">
    <property type="entry name" value="Glyco_hydro_3_N"/>
</dbReference>
<dbReference type="RefSeq" id="WP_285620041.1">
    <property type="nucleotide sequence ID" value="NZ_BSTJ01000002.1"/>
</dbReference>
<feature type="compositionally biased region" description="Polar residues" evidence="4">
    <location>
        <begin position="131"/>
        <end position="146"/>
    </location>
</feature>
<dbReference type="GO" id="GO:0009254">
    <property type="term" value="P:peptidoglycan turnover"/>
    <property type="evidence" value="ECO:0007669"/>
    <property type="project" value="TreeGrafter"/>
</dbReference>
<proteinExistence type="inferred from homology"/>
<dbReference type="PANTHER" id="PTHR30480:SF14">
    <property type="entry name" value="HYDROLASE, PUTATIVE (AFU_ORTHOLOGUE AFUA_4G13770)-RELATED"/>
    <property type="match status" value="1"/>
</dbReference>
<feature type="domain" description="Glycoside hydrolase family 3 N-terminal" evidence="5">
    <location>
        <begin position="69"/>
        <end position="370"/>
    </location>
</feature>
<protein>
    <submittedName>
        <fullName evidence="6">Beta-glucosidase</fullName>
    </submittedName>
</protein>
<dbReference type="PANTHER" id="PTHR30480">
    <property type="entry name" value="BETA-HEXOSAMINIDASE-RELATED"/>
    <property type="match status" value="1"/>
</dbReference>
<dbReference type="PROSITE" id="PS51318">
    <property type="entry name" value="TAT"/>
    <property type="match status" value="1"/>
</dbReference>
<sequence length="375" mass="38137">MNENSITRRNALLAGAGAAFATVGLAGTARAAGRSTVRPAALTPEQQAGQRVIYSYSGTTVPQSLLDAISGGRAAGVIFFGDNISGLDQIASVCEQLNEANAASPVGAPLLLMTDQEGGQVRRLPGGPTLSEKQIGQSSDPVSAATSAGDEAGALLASVGMNVNLAPVLDVYRTAGDFEDQYGRSYSKDPAVCGQLGSAFITAQQRHKVAATAKHFPGLGSATKNQNTDSAPVTLTASASTLRSVDEAPYAPAISAGVKLVMLSWATYPSLDPNYPAGLSSTIVQNELRGRLGFTGVTITDSLTAGGLSNFGTTAQRAVAAAKAGMDLLLVCGESPTYGQSAVTGLANALRAGTLGQSAFDAARTRVTNLRNSLA</sequence>
<evidence type="ECO:0000313" key="7">
    <source>
        <dbReference type="Proteomes" id="UP001165135"/>
    </source>
</evidence>
<dbReference type="Proteomes" id="UP001165135">
    <property type="component" value="Unassembled WGS sequence"/>
</dbReference>
<dbReference type="SUPFAM" id="SSF51445">
    <property type="entry name" value="(Trans)glycosidases"/>
    <property type="match status" value="1"/>
</dbReference>
<evidence type="ECO:0000259" key="5">
    <source>
        <dbReference type="Pfam" id="PF00933"/>
    </source>
</evidence>
<evidence type="ECO:0000256" key="1">
    <source>
        <dbReference type="ARBA" id="ARBA00005336"/>
    </source>
</evidence>
<evidence type="ECO:0000256" key="3">
    <source>
        <dbReference type="ARBA" id="ARBA00023295"/>
    </source>
</evidence>
<evidence type="ECO:0000256" key="4">
    <source>
        <dbReference type="SAM" id="MobiDB-lite"/>
    </source>
</evidence>
<dbReference type="InterPro" id="IPR017853">
    <property type="entry name" value="GH"/>
</dbReference>
<dbReference type="AlphaFoldDB" id="A0A9W6REF6"/>
<evidence type="ECO:0000313" key="6">
    <source>
        <dbReference type="EMBL" id="GLY74293.1"/>
    </source>
</evidence>
<name>A0A9W6REF6_9ACTN</name>
<evidence type="ECO:0000256" key="2">
    <source>
        <dbReference type="ARBA" id="ARBA00022801"/>
    </source>
</evidence>
<dbReference type="GO" id="GO:0005975">
    <property type="term" value="P:carbohydrate metabolic process"/>
    <property type="evidence" value="ECO:0007669"/>
    <property type="project" value="InterPro"/>
</dbReference>
<dbReference type="EMBL" id="BSTJ01000002">
    <property type="protein sequence ID" value="GLY74293.1"/>
    <property type="molecule type" value="Genomic_DNA"/>
</dbReference>
<dbReference type="Pfam" id="PF00933">
    <property type="entry name" value="Glyco_hydro_3"/>
    <property type="match status" value="1"/>
</dbReference>
<dbReference type="GO" id="GO:0004553">
    <property type="term" value="F:hydrolase activity, hydrolyzing O-glycosyl compounds"/>
    <property type="evidence" value="ECO:0007669"/>
    <property type="project" value="InterPro"/>
</dbReference>
<reference evidence="6" key="1">
    <citation type="submission" date="2023-03" db="EMBL/GenBank/DDBJ databases">
        <title>Actinoallomurus iriomotensis NBRC 103681.</title>
        <authorList>
            <person name="Ichikawa N."/>
            <person name="Sato H."/>
            <person name="Tonouchi N."/>
        </authorList>
    </citation>
    <scope>NUCLEOTIDE SEQUENCE</scope>
    <source>
        <strain evidence="6">NBRC 103681</strain>
    </source>
</reference>
<accession>A0A9W6REF6</accession>
<keyword evidence="2" id="KW-0378">Hydrolase</keyword>
<gene>
    <name evidence="6" type="ORF">Airi01_025600</name>
</gene>
<feature type="region of interest" description="Disordered" evidence="4">
    <location>
        <begin position="126"/>
        <end position="146"/>
    </location>
</feature>